<accession>A0A6C0B226</accession>
<dbReference type="EMBL" id="MN739048">
    <property type="protein sequence ID" value="QHS85831.1"/>
    <property type="molecule type" value="Genomic_DNA"/>
</dbReference>
<proteinExistence type="predicted"/>
<name>A0A6C0B226_9ZZZZ</name>
<dbReference type="AlphaFoldDB" id="A0A6C0B226"/>
<evidence type="ECO:0000313" key="1">
    <source>
        <dbReference type="EMBL" id="QHS85831.1"/>
    </source>
</evidence>
<sequence>MPTPLGDQQTAITMMGGKSAWLYYKAENKSKQVLASSRMEACKQFLKSSPQDRADFERARGPQDGEIAAAIYCCSSGTDKSVVDKLFSENGKWKPNDPFRQKVDKWLRSWGWQI</sequence>
<reference evidence="1" key="1">
    <citation type="journal article" date="2020" name="Nature">
        <title>Giant virus diversity and host interactions through global metagenomics.</title>
        <authorList>
            <person name="Schulz F."/>
            <person name="Roux S."/>
            <person name="Paez-Espino D."/>
            <person name="Jungbluth S."/>
            <person name="Walsh D.A."/>
            <person name="Denef V.J."/>
            <person name="McMahon K.D."/>
            <person name="Konstantinidis K.T."/>
            <person name="Eloe-Fadrosh E.A."/>
            <person name="Kyrpides N.C."/>
            <person name="Woyke T."/>
        </authorList>
    </citation>
    <scope>NUCLEOTIDE SEQUENCE</scope>
    <source>
        <strain evidence="1">GVMAG-M-3300009185-36</strain>
    </source>
</reference>
<organism evidence="1">
    <name type="scientific">viral metagenome</name>
    <dbReference type="NCBI Taxonomy" id="1070528"/>
    <lineage>
        <taxon>unclassified sequences</taxon>
        <taxon>metagenomes</taxon>
        <taxon>organismal metagenomes</taxon>
    </lineage>
</organism>
<protein>
    <submittedName>
        <fullName evidence="1">Uncharacterized protein</fullName>
    </submittedName>
</protein>